<dbReference type="EMBL" id="PGUY01000046">
    <property type="protein sequence ID" value="PLT29097.1"/>
    <property type="molecule type" value="Genomic_DNA"/>
</dbReference>
<proteinExistence type="predicted"/>
<dbReference type="GO" id="GO:0003677">
    <property type="term" value="F:DNA binding"/>
    <property type="evidence" value="ECO:0007669"/>
    <property type="project" value="UniProtKB-KW"/>
</dbReference>
<evidence type="ECO:0000313" key="6">
    <source>
        <dbReference type="Proteomes" id="UP000234748"/>
    </source>
</evidence>
<dbReference type="Gene3D" id="1.10.10.10">
    <property type="entry name" value="Winged helix-like DNA-binding domain superfamily/Winged helix DNA-binding domain"/>
    <property type="match status" value="1"/>
</dbReference>
<dbReference type="PROSITE" id="PS51118">
    <property type="entry name" value="HTH_HXLR"/>
    <property type="match status" value="1"/>
</dbReference>
<keyword evidence="3" id="KW-0804">Transcription</keyword>
<dbReference type="RefSeq" id="WP_101643518.1">
    <property type="nucleotide sequence ID" value="NZ_PGUY01000046.1"/>
</dbReference>
<dbReference type="SUPFAM" id="SSF46785">
    <property type="entry name" value="Winged helix' DNA-binding domain"/>
    <property type="match status" value="1"/>
</dbReference>
<name>A0A2N5M409_9BACI</name>
<dbReference type="Proteomes" id="UP000234748">
    <property type="component" value="Unassembled WGS sequence"/>
</dbReference>
<evidence type="ECO:0000256" key="2">
    <source>
        <dbReference type="ARBA" id="ARBA00023125"/>
    </source>
</evidence>
<dbReference type="InterPro" id="IPR036388">
    <property type="entry name" value="WH-like_DNA-bd_sf"/>
</dbReference>
<protein>
    <submittedName>
        <fullName evidence="5">MarR family transcriptional regulator</fullName>
    </submittedName>
</protein>
<keyword evidence="2" id="KW-0238">DNA-binding</keyword>
<dbReference type="OrthoDB" id="9791143at2"/>
<dbReference type="Pfam" id="PF01638">
    <property type="entry name" value="HxlR"/>
    <property type="match status" value="1"/>
</dbReference>
<evidence type="ECO:0000313" key="5">
    <source>
        <dbReference type="EMBL" id="PLT29097.1"/>
    </source>
</evidence>
<reference evidence="5 6" key="1">
    <citation type="submission" date="2017-11" db="EMBL/GenBank/DDBJ databases">
        <title>Comparitive Functional Genomics of Dry Heat Resistant strains isolated from the Viking Spacecraft.</title>
        <authorList>
            <person name="Seuylemezian A."/>
            <person name="Cooper K."/>
            <person name="Vaishampayan P."/>
        </authorList>
    </citation>
    <scope>NUCLEOTIDE SEQUENCE [LARGE SCALE GENOMIC DNA]</scope>
    <source>
        <strain evidence="5 6">V1-29</strain>
    </source>
</reference>
<evidence type="ECO:0000256" key="3">
    <source>
        <dbReference type="ARBA" id="ARBA00023163"/>
    </source>
</evidence>
<dbReference type="InterPro" id="IPR002577">
    <property type="entry name" value="HTH_HxlR"/>
</dbReference>
<keyword evidence="1" id="KW-0805">Transcription regulation</keyword>
<gene>
    <name evidence="5" type="ORF">CUU66_14870</name>
</gene>
<accession>A0A2N5M409</accession>
<keyword evidence="6" id="KW-1185">Reference proteome</keyword>
<dbReference type="InterPro" id="IPR036390">
    <property type="entry name" value="WH_DNA-bd_sf"/>
</dbReference>
<comment type="caution">
    <text evidence="5">The sequence shown here is derived from an EMBL/GenBank/DDBJ whole genome shotgun (WGS) entry which is preliminary data.</text>
</comment>
<organism evidence="5 6">
    <name type="scientific">Peribacillus deserti</name>
    <dbReference type="NCBI Taxonomy" id="673318"/>
    <lineage>
        <taxon>Bacteria</taxon>
        <taxon>Bacillati</taxon>
        <taxon>Bacillota</taxon>
        <taxon>Bacilli</taxon>
        <taxon>Bacillales</taxon>
        <taxon>Bacillaceae</taxon>
        <taxon>Peribacillus</taxon>
    </lineage>
</organism>
<dbReference type="PANTHER" id="PTHR33204">
    <property type="entry name" value="TRANSCRIPTIONAL REGULATOR, MARR FAMILY"/>
    <property type="match status" value="1"/>
</dbReference>
<evidence type="ECO:0000256" key="1">
    <source>
        <dbReference type="ARBA" id="ARBA00023015"/>
    </source>
</evidence>
<dbReference type="PANTHER" id="PTHR33204:SF29">
    <property type="entry name" value="TRANSCRIPTIONAL REGULATOR"/>
    <property type="match status" value="1"/>
</dbReference>
<sequence length="106" mass="12486">MNHSKKYSSDCGLNKVQKMVGGKWKLSLLWYISEETRRFGEIKRVFPDITQSMLTKQLRELESDGLLHRKIYKEVPPRVEYSLTKLGQRFVPILHSMSEWGESNLE</sequence>
<dbReference type="AlphaFoldDB" id="A0A2N5M409"/>
<evidence type="ECO:0000259" key="4">
    <source>
        <dbReference type="PROSITE" id="PS51118"/>
    </source>
</evidence>
<feature type="domain" description="HTH hxlR-type" evidence="4">
    <location>
        <begin position="11"/>
        <end position="106"/>
    </location>
</feature>